<organism evidence="2 3">
    <name type="scientific">Penicillium antarcticum</name>
    <dbReference type="NCBI Taxonomy" id="416450"/>
    <lineage>
        <taxon>Eukaryota</taxon>
        <taxon>Fungi</taxon>
        <taxon>Dikarya</taxon>
        <taxon>Ascomycota</taxon>
        <taxon>Pezizomycotina</taxon>
        <taxon>Eurotiomycetes</taxon>
        <taxon>Eurotiomycetidae</taxon>
        <taxon>Eurotiales</taxon>
        <taxon>Aspergillaceae</taxon>
        <taxon>Penicillium</taxon>
    </lineage>
</organism>
<name>A0A1V6PB68_9EURO</name>
<protein>
    <submittedName>
        <fullName evidence="2">Uncharacterized protein</fullName>
    </submittedName>
</protein>
<gene>
    <name evidence="2" type="ORF">PENANT_c185G03925</name>
</gene>
<dbReference type="EMBL" id="MDYN01000185">
    <property type="protein sequence ID" value="OQD74225.1"/>
    <property type="molecule type" value="Genomic_DNA"/>
</dbReference>
<proteinExistence type="predicted"/>
<dbReference type="AlphaFoldDB" id="A0A1V6PB68"/>
<feature type="compositionally biased region" description="Basic and acidic residues" evidence="1">
    <location>
        <begin position="72"/>
        <end position="83"/>
    </location>
</feature>
<evidence type="ECO:0000313" key="3">
    <source>
        <dbReference type="Proteomes" id="UP000191672"/>
    </source>
</evidence>
<feature type="region of interest" description="Disordered" evidence="1">
    <location>
        <begin position="72"/>
        <end position="148"/>
    </location>
</feature>
<feature type="non-terminal residue" evidence="2">
    <location>
        <position position="148"/>
    </location>
</feature>
<comment type="caution">
    <text evidence="2">The sequence shown here is derived from an EMBL/GenBank/DDBJ whole genome shotgun (WGS) entry which is preliminary data.</text>
</comment>
<feature type="non-terminal residue" evidence="2">
    <location>
        <position position="1"/>
    </location>
</feature>
<evidence type="ECO:0000313" key="2">
    <source>
        <dbReference type="EMBL" id="OQD74225.1"/>
    </source>
</evidence>
<feature type="compositionally biased region" description="Polar residues" evidence="1">
    <location>
        <begin position="84"/>
        <end position="93"/>
    </location>
</feature>
<sequence length="148" mass="16503">RVCTWSEDSNGKALPRCDNYTDRNKKCSDIPFSTEILDRYLAALADTSPTIDIAPINRPYADFLKAIKRHTQESNRAAKDSSKETTLVASSINGPCPTTPSSDNRGRSEPSRRDRAKSPYVVATSSSTSPSRESSKEPPRRRPLKHFF</sequence>
<evidence type="ECO:0000256" key="1">
    <source>
        <dbReference type="SAM" id="MobiDB-lite"/>
    </source>
</evidence>
<reference evidence="3" key="1">
    <citation type="journal article" date="2017" name="Nat. Microbiol.">
        <title>Global analysis of biosynthetic gene clusters reveals vast potential of secondary metabolite production in Penicillium species.</title>
        <authorList>
            <person name="Nielsen J.C."/>
            <person name="Grijseels S."/>
            <person name="Prigent S."/>
            <person name="Ji B."/>
            <person name="Dainat J."/>
            <person name="Nielsen K.F."/>
            <person name="Frisvad J.C."/>
            <person name="Workman M."/>
            <person name="Nielsen J."/>
        </authorList>
    </citation>
    <scope>NUCLEOTIDE SEQUENCE [LARGE SCALE GENOMIC DNA]</scope>
    <source>
        <strain evidence="3">IBT 31811</strain>
    </source>
</reference>
<dbReference type="Proteomes" id="UP000191672">
    <property type="component" value="Unassembled WGS sequence"/>
</dbReference>
<feature type="compositionally biased region" description="Basic and acidic residues" evidence="1">
    <location>
        <begin position="104"/>
        <end position="117"/>
    </location>
</feature>
<keyword evidence="3" id="KW-1185">Reference proteome</keyword>
<accession>A0A1V6PB68</accession>